<protein>
    <submittedName>
        <fullName evidence="1">Uncharacterized protein</fullName>
    </submittedName>
</protein>
<dbReference type="Gene3D" id="2.40.40.10">
    <property type="entry name" value="RlpA-like domain"/>
    <property type="match status" value="1"/>
</dbReference>
<gene>
    <name evidence="1" type="ORF">RCOM_0924400</name>
</gene>
<sequence length="129" mass="14205">MMTRLFASSDFLFSRSPVLLKQRNVMVTTKIHSHRDAVHQWTKRACQGGSIVVEVVDFCSINPCPATMVVSNKAFDAIARIPTAKINISNIYSNHLLSLNYANHSTDCRNTRGTKFDAGVCVSSCALGQ</sequence>
<dbReference type="Proteomes" id="UP000008311">
    <property type="component" value="Unassembled WGS sequence"/>
</dbReference>
<dbReference type="PANTHER" id="PTHR47480:SF13">
    <property type="entry name" value="EXPANSIN-LIKE EG45 DOMAIN-CONTAINING PROTEIN"/>
    <property type="match status" value="1"/>
</dbReference>
<keyword evidence="2" id="KW-1185">Reference proteome</keyword>
<organism evidence="1 2">
    <name type="scientific">Ricinus communis</name>
    <name type="common">Castor bean</name>
    <dbReference type="NCBI Taxonomy" id="3988"/>
    <lineage>
        <taxon>Eukaryota</taxon>
        <taxon>Viridiplantae</taxon>
        <taxon>Streptophyta</taxon>
        <taxon>Embryophyta</taxon>
        <taxon>Tracheophyta</taxon>
        <taxon>Spermatophyta</taxon>
        <taxon>Magnoliopsida</taxon>
        <taxon>eudicotyledons</taxon>
        <taxon>Gunneridae</taxon>
        <taxon>Pentapetalae</taxon>
        <taxon>rosids</taxon>
        <taxon>fabids</taxon>
        <taxon>Malpighiales</taxon>
        <taxon>Euphorbiaceae</taxon>
        <taxon>Acalyphoideae</taxon>
        <taxon>Acalypheae</taxon>
        <taxon>Ricinus</taxon>
    </lineage>
</organism>
<evidence type="ECO:0000313" key="2">
    <source>
        <dbReference type="Proteomes" id="UP000008311"/>
    </source>
</evidence>
<proteinExistence type="predicted"/>
<accession>B9RP64</accession>
<dbReference type="InParanoid" id="B9RP64"/>
<evidence type="ECO:0000313" key="1">
    <source>
        <dbReference type="EMBL" id="EEF46982.1"/>
    </source>
</evidence>
<dbReference type="AlphaFoldDB" id="B9RP64"/>
<dbReference type="PANTHER" id="PTHR47480">
    <property type="entry name" value="EG45-LIKE DOMAIN CONTAINING PROTEIN"/>
    <property type="match status" value="1"/>
</dbReference>
<dbReference type="EMBL" id="EQ973791">
    <property type="protein sequence ID" value="EEF46982.1"/>
    <property type="molecule type" value="Genomic_DNA"/>
</dbReference>
<reference evidence="2" key="1">
    <citation type="journal article" date="2010" name="Nat. Biotechnol.">
        <title>Draft genome sequence of the oilseed species Ricinus communis.</title>
        <authorList>
            <person name="Chan A.P."/>
            <person name="Crabtree J."/>
            <person name="Zhao Q."/>
            <person name="Lorenzi H."/>
            <person name="Orvis J."/>
            <person name="Puiu D."/>
            <person name="Melake-Berhan A."/>
            <person name="Jones K.M."/>
            <person name="Redman J."/>
            <person name="Chen G."/>
            <person name="Cahoon E.B."/>
            <person name="Gedil M."/>
            <person name="Stanke M."/>
            <person name="Haas B.J."/>
            <person name="Wortman J.R."/>
            <person name="Fraser-Liggett C.M."/>
            <person name="Ravel J."/>
            <person name="Rabinowicz P.D."/>
        </authorList>
    </citation>
    <scope>NUCLEOTIDE SEQUENCE [LARGE SCALE GENOMIC DNA]</scope>
    <source>
        <strain evidence="2">cv. Hale</strain>
    </source>
</reference>
<dbReference type="SUPFAM" id="SSF50685">
    <property type="entry name" value="Barwin-like endoglucanases"/>
    <property type="match status" value="1"/>
</dbReference>
<dbReference type="InterPro" id="IPR036908">
    <property type="entry name" value="RlpA-like_sf"/>
</dbReference>
<name>B9RP64_RICCO</name>